<sequence length="631" mass="68499">MLDVYFDEFVSSASASMTSHYSIDVGIGNPIAATPDGTDATLVHLSLGSPIIDGIMYNLTVFDVEDLSGNPMASQTIPFAHYEPHAFDVVINEIMADPTPAVMLPEYEYVELYNTTSLPINLQGFVLRIGTTDKIIGDVTIDPHGYLILCDDAAQSLFEAYGNTHSFSSFSVSNTGVNISLLNSLGSVISFAEFTDDWYNSSFKADGGWSVEQIDPLNPCLGKYNWTASDDNKGGTPGALNSVNAVNSDVVDPELLRAALENSSTVRIWFSEPMDSSSVLNPANYSISNGLSVFGVPTGFAPQYQSVLLYLDQPVQSGVIYTVTITDTLTDCVGNPLPVSSSARFAIADSLEAGDVVINEVLYDPVTGVDDYVELINRSEKIIDLRYVTLATLNDSLQVDDQAYVAPYGYLLFPGEYIAFTEMPVEVINYYNPIAPNQVMEMSGMPSYTNESGIVVLATAAGSILDMLEYNADMQDPILESVDGVSLERIDYDRPASDSTNWHSAASTVNYGTPGYKNSQYSKYEGGSNITVSPETFSPDNDGYNDVLNIAWQFGHSGIICNMKIFDSNGRFVKNIMENAPIGPEGVITWDGRNEDGQTAPIGIYIIYTDVFSSDGFTDKVKTVFVLAGKF</sequence>
<dbReference type="SUPFAM" id="SSF74853">
    <property type="entry name" value="Lamin A/C globular tail domain"/>
    <property type="match status" value="2"/>
</dbReference>
<dbReference type="Gene3D" id="2.60.40.4070">
    <property type="match status" value="1"/>
</dbReference>
<dbReference type="Pfam" id="PF13205">
    <property type="entry name" value="Big_5"/>
    <property type="match status" value="1"/>
</dbReference>
<organism evidence="3">
    <name type="scientific">bioreactor metagenome</name>
    <dbReference type="NCBI Taxonomy" id="1076179"/>
    <lineage>
        <taxon>unclassified sequences</taxon>
        <taxon>metagenomes</taxon>
        <taxon>ecological metagenomes</taxon>
    </lineage>
</organism>
<dbReference type="Gene3D" id="2.60.40.1220">
    <property type="match status" value="2"/>
</dbReference>
<gene>
    <name evidence="3" type="ORF">SDC9_85108</name>
</gene>
<name>A0A644ZCK7_9ZZZZ</name>
<dbReference type="InterPro" id="IPR001322">
    <property type="entry name" value="Lamin_tail_dom"/>
</dbReference>
<dbReference type="PROSITE" id="PS51841">
    <property type="entry name" value="LTD"/>
    <property type="match status" value="1"/>
</dbReference>
<evidence type="ECO:0000313" key="3">
    <source>
        <dbReference type="EMBL" id="MPM38479.1"/>
    </source>
</evidence>
<dbReference type="AlphaFoldDB" id="A0A644ZCK7"/>
<evidence type="ECO:0000259" key="2">
    <source>
        <dbReference type="PROSITE" id="PS51841"/>
    </source>
</evidence>
<dbReference type="Pfam" id="PF00932">
    <property type="entry name" value="LTD"/>
    <property type="match status" value="2"/>
</dbReference>
<accession>A0A644ZCK7</accession>
<feature type="domain" description="LTD" evidence="2">
    <location>
        <begin position="78"/>
        <end position="228"/>
    </location>
</feature>
<reference evidence="3" key="1">
    <citation type="submission" date="2019-08" db="EMBL/GenBank/DDBJ databases">
        <authorList>
            <person name="Kucharzyk K."/>
            <person name="Murdoch R.W."/>
            <person name="Higgins S."/>
            <person name="Loffler F."/>
        </authorList>
    </citation>
    <scope>NUCLEOTIDE SEQUENCE</scope>
</reference>
<protein>
    <recommendedName>
        <fullName evidence="2">LTD domain-containing protein</fullName>
    </recommendedName>
</protein>
<dbReference type="EMBL" id="VSSQ01008301">
    <property type="protein sequence ID" value="MPM38479.1"/>
    <property type="molecule type" value="Genomic_DNA"/>
</dbReference>
<dbReference type="InterPro" id="IPR014755">
    <property type="entry name" value="Cu-Rt/internalin_Ig-like"/>
</dbReference>
<evidence type="ECO:0000256" key="1">
    <source>
        <dbReference type="ARBA" id="ARBA00022729"/>
    </source>
</evidence>
<dbReference type="InterPro" id="IPR036415">
    <property type="entry name" value="Lamin_tail_dom_sf"/>
</dbReference>
<proteinExistence type="predicted"/>
<comment type="caution">
    <text evidence="3">The sequence shown here is derived from an EMBL/GenBank/DDBJ whole genome shotgun (WGS) entry which is preliminary data.</text>
</comment>
<dbReference type="InterPro" id="IPR032812">
    <property type="entry name" value="SbsA_Ig"/>
</dbReference>
<keyword evidence="1" id="KW-0732">Signal</keyword>